<sequence length="550" mass="61360">MFDKGIVRPTKEASDPYANLCYINGANKSATNLPSTCNSLVQRELPFNTTRVPCPFNDPAACEPGLDSVRYDTGLMDVGPTFGLNLQESDGVKFRRTMTCSLMDMNNRYNTRVRYSAANDGSRNSNSSSDPRSLLFDYGTVYQGKVNGTTFAVDQDEAMVIHKYTLDTFTNYTNPFAPVPRSFDPRPEVRQDNTTLTMIFVGLNAMAYQSKVNDPLFNATVPVEVQALDSKGNRPSRTVYMVPKIARALGCQEQYQFCYKLPSGQDECTTLGELPLSVFLGNLPPPPGIDFSAFPNANAMQQTILRLISSSAYAFNIGNVALDLLAESLENPDFERGLPDDQWLRELARWQKQTLASLQVAMIDYSIGPGARDTAYPMYLRPASDVEKQLCGMQKMRKSGNVVNINVFGLSFIIAFSILVVLLDIFILKFMIYLSKFRAALGPRIDRWIQDGIWQLQRRAYEGEGYRGWTDLEADIPLTKEDKLKDLAILWLPSKSPAVNHGETFGSVTTVGSQRTSRKVTAAESVQPIEDGENQGLGILGWFRRRGDRD</sequence>
<protein>
    <submittedName>
        <fullName evidence="2">Uncharacterized protein</fullName>
    </submittedName>
</protein>
<dbReference type="EMBL" id="SWKV01000027">
    <property type="protein sequence ID" value="KAF3040089.1"/>
    <property type="molecule type" value="Genomic_DNA"/>
</dbReference>
<comment type="caution">
    <text evidence="2">The sequence shown here is derived from an EMBL/GenBank/DDBJ whole genome shotgun (WGS) entry which is preliminary data.</text>
</comment>
<dbReference type="Proteomes" id="UP000758155">
    <property type="component" value="Unassembled WGS sequence"/>
</dbReference>
<keyword evidence="1" id="KW-0812">Transmembrane</keyword>
<keyword evidence="3" id="KW-1185">Reference proteome</keyword>
<reference evidence="2" key="1">
    <citation type="submission" date="2019-04" db="EMBL/GenBank/DDBJ databases">
        <title>Sequencing of skin fungus with MAO and IRED activity.</title>
        <authorList>
            <person name="Marsaioli A.J."/>
            <person name="Bonatto J.M.C."/>
            <person name="Reis Junior O."/>
        </authorList>
    </citation>
    <scope>NUCLEOTIDE SEQUENCE</scope>
    <source>
        <strain evidence="2">28M1</strain>
    </source>
</reference>
<name>A0A9P4WRV5_9PLEO</name>
<accession>A0A9P4WRV5</accession>
<evidence type="ECO:0000313" key="2">
    <source>
        <dbReference type="EMBL" id="KAF3040089.1"/>
    </source>
</evidence>
<keyword evidence="1" id="KW-0472">Membrane</keyword>
<dbReference type="AlphaFoldDB" id="A0A9P4WRV5"/>
<gene>
    <name evidence="2" type="ORF">E8E12_006354</name>
</gene>
<dbReference type="OrthoDB" id="3540210at2759"/>
<feature type="transmembrane region" description="Helical" evidence="1">
    <location>
        <begin position="407"/>
        <end position="428"/>
    </location>
</feature>
<evidence type="ECO:0000256" key="1">
    <source>
        <dbReference type="SAM" id="Phobius"/>
    </source>
</evidence>
<evidence type="ECO:0000313" key="3">
    <source>
        <dbReference type="Proteomes" id="UP000758155"/>
    </source>
</evidence>
<organism evidence="2 3">
    <name type="scientific">Didymella heteroderae</name>
    <dbReference type="NCBI Taxonomy" id="1769908"/>
    <lineage>
        <taxon>Eukaryota</taxon>
        <taxon>Fungi</taxon>
        <taxon>Dikarya</taxon>
        <taxon>Ascomycota</taxon>
        <taxon>Pezizomycotina</taxon>
        <taxon>Dothideomycetes</taxon>
        <taxon>Pleosporomycetidae</taxon>
        <taxon>Pleosporales</taxon>
        <taxon>Pleosporineae</taxon>
        <taxon>Didymellaceae</taxon>
        <taxon>Didymella</taxon>
    </lineage>
</organism>
<keyword evidence="1" id="KW-1133">Transmembrane helix</keyword>
<proteinExistence type="predicted"/>